<dbReference type="Pfam" id="PF13517">
    <property type="entry name" value="FG-GAP_3"/>
    <property type="match status" value="1"/>
</dbReference>
<sequence>MAACGTAAVSAPAAAAPAPPASASSAPAPTAPAPTVSGTPDARGAEQYWTAERLAGARPVDAGRGAAPASGARRSARAVQQGALGGGIPPVGTFFAAGPSGATYCSASIVRSAGKNLVLTAGHCAKSLKADGRTIFVPQFRKGKDAAHQPFGAFPVQRVFMDPRYRSNSVNAESDLDFAFVRVGANAQGAKAENRAGGLRLADTPRWTNTVTVHGYPKSKNPGQQAVSCTVDTSRAPKFRQLKMECGGFYGGVSGGPWIAGYDAKKKTGDVIGIVGGYNGGGDLQNHDWVSYSPVFDQEIRALYADAVADRAPVRGPLRSLSGPRLPESARMMTNARHLAAGEFTGDGRDDLVVVWRDGEVTLYPGDGKGGFGAGRRMMPQGSAWGRVQTVTAGDFTGGGRSDLMVVWTDKAGRPSGKVSVFADPGPSGPGKERVVAKAGSVWKDASRITAGAYTSGRANDVAVVWRDGEVSLYTGASGSGTGRERQLVAKGPAWKSAAAVTTGRFSDGAARLVVRWGDGQLQTVAATKGLKSRSTLMPGNRSYRGNSPMIAGAFTGPARRADDLVVRWAGNGETALYAGTGAGRLGAWSPLVSP</sequence>
<evidence type="ECO:0000313" key="5">
    <source>
        <dbReference type="EMBL" id="GAA0389285.1"/>
    </source>
</evidence>
<dbReference type="InterPro" id="IPR043504">
    <property type="entry name" value="Peptidase_S1_PA_chymotrypsin"/>
</dbReference>
<dbReference type="Gene3D" id="2.40.128.340">
    <property type="match status" value="1"/>
</dbReference>
<dbReference type="RefSeq" id="WP_344019743.1">
    <property type="nucleotide sequence ID" value="NZ_BAAABX010000007.1"/>
</dbReference>
<accession>A0ABN0YAQ6</accession>
<keyword evidence="6" id="KW-1185">Reference proteome</keyword>
<dbReference type="InterPro" id="IPR013517">
    <property type="entry name" value="FG-GAP"/>
</dbReference>
<evidence type="ECO:0000256" key="3">
    <source>
        <dbReference type="SAM" id="SignalP"/>
    </source>
</evidence>
<gene>
    <name evidence="5" type="ORF">GCM10010357_07490</name>
</gene>
<reference evidence="5 6" key="1">
    <citation type="journal article" date="2019" name="Int. J. Syst. Evol. Microbiol.">
        <title>The Global Catalogue of Microorganisms (GCM) 10K type strain sequencing project: providing services to taxonomists for standard genome sequencing and annotation.</title>
        <authorList>
            <consortium name="The Broad Institute Genomics Platform"/>
            <consortium name="The Broad Institute Genome Sequencing Center for Infectious Disease"/>
            <person name="Wu L."/>
            <person name="Ma J."/>
        </authorList>
    </citation>
    <scope>NUCLEOTIDE SEQUENCE [LARGE SCALE GENOMIC DNA]</scope>
    <source>
        <strain evidence="5 6">JCM 4788</strain>
    </source>
</reference>
<feature type="chain" id="PRO_5047473670" description="Peptidase S1 domain-containing protein" evidence="3">
    <location>
        <begin position="24"/>
        <end position="595"/>
    </location>
</feature>
<feature type="region of interest" description="Disordered" evidence="2">
    <location>
        <begin position="1"/>
        <end position="42"/>
    </location>
</feature>
<dbReference type="EMBL" id="BAAABX010000007">
    <property type="protein sequence ID" value="GAA0389285.1"/>
    <property type="molecule type" value="Genomic_DNA"/>
</dbReference>
<feature type="signal peptide" evidence="3">
    <location>
        <begin position="1"/>
        <end position="23"/>
    </location>
</feature>
<evidence type="ECO:0000259" key="4">
    <source>
        <dbReference type="Pfam" id="PF00089"/>
    </source>
</evidence>
<dbReference type="Pfam" id="PF00089">
    <property type="entry name" value="Trypsin"/>
    <property type="match status" value="1"/>
</dbReference>
<feature type="region of interest" description="Disordered" evidence="2">
    <location>
        <begin position="54"/>
        <end position="74"/>
    </location>
</feature>
<dbReference type="SUPFAM" id="SSF50494">
    <property type="entry name" value="Trypsin-like serine proteases"/>
    <property type="match status" value="1"/>
</dbReference>
<feature type="compositionally biased region" description="Low complexity" evidence="2">
    <location>
        <begin position="1"/>
        <end position="40"/>
    </location>
</feature>
<evidence type="ECO:0000313" key="6">
    <source>
        <dbReference type="Proteomes" id="UP001500879"/>
    </source>
</evidence>
<dbReference type="InterPro" id="IPR009003">
    <property type="entry name" value="Peptidase_S1_PA"/>
</dbReference>
<dbReference type="PROSITE" id="PS00134">
    <property type="entry name" value="TRYPSIN_HIS"/>
    <property type="match status" value="1"/>
</dbReference>
<dbReference type="SUPFAM" id="SSF69318">
    <property type="entry name" value="Integrin alpha N-terminal domain"/>
    <property type="match status" value="1"/>
</dbReference>
<feature type="domain" description="Peptidase S1" evidence="4">
    <location>
        <begin position="102"/>
        <end position="278"/>
    </location>
</feature>
<comment type="caution">
    <text evidence="5">The sequence shown here is derived from an EMBL/GenBank/DDBJ whole genome shotgun (WGS) entry which is preliminary data.</text>
</comment>
<dbReference type="Gene3D" id="2.40.10.10">
    <property type="entry name" value="Trypsin-like serine proteases"/>
    <property type="match status" value="2"/>
</dbReference>
<dbReference type="Proteomes" id="UP001500879">
    <property type="component" value="Unassembled WGS sequence"/>
</dbReference>
<evidence type="ECO:0000256" key="2">
    <source>
        <dbReference type="SAM" id="MobiDB-lite"/>
    </source>
</evidence>
<dbReference type="InterPro" id="IPR001254">
    <property type="entry name" value="Trypsin_dom"/>
</dbReference>
<feature type="compositionally biased region" description="Low complexity" evidence="2">
    <location>
        <begin position="62"/>
        <end position="74"/>
    </location>
</feature>
<proteinExistence type="predicted"/>
<dbReference type="InterPro" id="IPR028994">
    <property type="entry name" value="Integrin_alpha_N"/>
</dbReference>
<evidence type="ECO:0000256" key="1">
    <source>
        <dbReference type="ARBA" id="ARBA00022729"/>
    </source>
</evidence>
<protein>
    <recommendedName>
        <fullName evidence="4">Peptidase S1 domain-containing protein</fullName>
    </recommendedName>
</protein>
<dbReference type="InterPro" id="IPR018114">
    <property type="entry name" value="TRYPSIN_HIS"/>
</dbReference>
<keyword evidence="1 3" id="KW-0732">Signal</keyword>
<organism evidence="5 6">
    <name type="scientific">Streptomyces luteireticuli</name>
    <dbReference type="NCBI Taxonomy" id="173858"/>
    <lineage>
        <taxon>Bacteria</taxon>
        <taxon>Bacillati</taxon>
        <taxon>Actinomycetota</taxon>
        <taxon>Actinomycetes</taxon>
        <taxon>Kitasatosporales</taxon>
        <taxon>Streptomycetaceae</taxon>
        <taxon>Streptomyces</taxon>
    </lineage>
</organism>
<name>A0ABN0YAQ6_9ACTN</name>